<sequence length="625" mass="64544">MANLRNIPLGVTQNGRRIHDVTLPTWAKSERAFVKKNREALESDYISSKLPAWIDLVFGMNSRGVAAADSDNVFANSAYYTEADVEAMPEADRSRALLEVSEFGVCADMVFVAPHGKRGEKEETAIPAEAVVASEIGRRSSLQTTERRGGSWELVDDGEEVGGKRDSFVDVEGEVGEGAEEAPQEQPPAPSTPVPVAPPPAPETPQPRVNLQTEVALARSKAKAWLATLGDKIGGSSKKEPKGGEGGGAAPASPAPLQATPAPPVPTMALGGGGGLVLPEVPAADRWFGEGERVHFEKLFSSPLHADAVTGVQFFPPSTLISASRDCTLKTSRLNPSMDSLSLVQNTPLTMPLTCLAAAGGGAVAVSGYDEAIHLCVRASERSEYGVSPSGKLTLTHSACGAHDDTVSSLGCLGGVVASVSWDGVCKLWPAGGCGDEPVGEFYDATSPLVAVGIKERRGGDGLLVVAGTEDGKVLAWGYDLDTLATTVISTSCFQGLGGGVCAVEMLPGDGDLFAVGTTLGEVCVCAVEQGFRCVLLARSSLPHSALRLLTDGRDVLAGCGDGALRLLRLAPSAGEFPYELRQVGETGVVVPGGVFDMCRVGGGGFAVAVAGGGGEIACYRGEGS</sequence>
<proteinExistence type="predicted"/>
<evidence type="ECO:0000259" key="2">
    <source>
        <dbReference type="PROSITE" id="PS50197"/>
    </source>
</evidence>
<dbReference type="InterPro" id="IPR001680">
    <property type="entry name" value="WD40_rpt"/>
</dbReference>
<feature type="compositionally biased region" description="Low complexity" evidence="1">
    <location>
        <begin position="250"/>
        <end position="260"/>
    </location>
</feature>
<dbReference type="PANTHER" id="PTHR13743">
    <property type="entry name" value="BEIGE/BEACH-RELATED"/>
    <property type="match status" value="1"/>
</dbReference>
<evidence type="ECO:0000256" key="1">
    <source>
        <dbReference type="SAM" id="MobiDB-lite"/>
    </source>
</evidence>
<keyword evidence="4" id="KW-1185">Reference proteome</keyword>
<dbReference type="PROSITE" id="PS50197">
    <property type="entry name" value="BEACH"/>
    <property type="match status" value="1"/>
</dbReference>
<dbReference type="InterPro" id="IPR015943">
    <property type="entry name" value="WD40/YVTN_repeat-like_dom_sf"/>
</dbReference>
<dbReference type="Gene3D" id="1.10.1540.10">
    <property type="entry name" value="BEACH domain"/>
    <property type="match status" value="1"/>
</dbReference>
<accession>A0ABQ6MRE7</accession>
<dbReference type="InterPro" id="IPR050865">
    <property type="entry name" value="BEACH_Domain"/>
</dbReference>
<feature type="compositionally biased region" description="Pro residues" evidence="1">
    <location>
        <begin position="185"/>
        <end position="205"/>
    </location>
</feature>
<feature type="compositionally biased region" description="Acidic residues" evidence="1">
    <location>
        <begin position="169"/>
        <end position="183"/>
    </location>
</feature>
<feature type="region of interest" description="Disordered" evidence="1">
    <location>
        <begin position="137"/>
        <end position="207"/>
    </location>
</feature>
<reference evidence="3 4" key="1">
    <citation type="journal article" date="2023" name="Commun. Biol.">
        <title>Genome analysis of Parmales, the sister group of diatoms, reveals the evolutionary specialization of diatoms from phago-mixotrophs to photoautotrophs.</title>
        <authorList>
            <person name="Ban H."/>
            <person name="Sato S."/>
            <person name="Yoshikawa S."/>
            <person name="Yamada K."/>
            <person name="Nakamura Y."/>
            <person name="Ichinomiya M."/>
            <person name="Sato N."/>
            <person name="Blanc-Mathieu R."/>
            <person name="Endo H."/>
            <person name="Kuwata A."/>
            <person name="Ogata H."/>
        </authorList>
    </citation>
    <scope>NUCLEOTIDE SEQUENCE [LARGE SCALE GENOMIC DNA]</scope>
</reference>
<dbReference type="SMART" id="SM00320">
    <property type="entry name" value="WD40"/>
    <property type="match status" value="3"/>
</dbReference>
<dbReference type="PANTHER" id="PTHR13743:SF123">
    <property type="entry name" value="PROTEIN FAN"/>
    <property type="match status" value="1"/>
</dbReference>
<evidence type="ECO:0000313" key="4">
    <source>
        <dbReference type="Proteomes" id="UP001165060"/>
    </source>
</evidence>
<dbReference type="Gene3D" id="2.130.10.10">
    <property type="entry name" value="YVTN repeat-like/Quinoprotein amine dehydrogenase"/>
    <property type="match status" value="2"/>
</dbReference>
<dbReference type="Proteomes" id="UP001165060">
    <property type="component" value="Unassembled WGS sequence"/>
</dbReference>
<dbReference type="InterPro" id="IPR036372">
    <property type="entry name" value="BEACH_dom_sf"/>
</dbReference>
<dbReference type="InterPro" id="IPR000409">
    <property type="entry name" value="BEACH_dom"/>
</dbReference>
<dbReference type="SUPFAM" id="SSF81837">
    <property type="entry name" value="BEACH domain"/>
    <property type="match status" value="1"/>
</dbReference>
<name>A0ABQ6MRE7_9STRA</name>
<evidence type="ECO:0000313" key="3">
    <source>
        <dbReference type="EMBL" id="GMI30544.1"/>
    </source>
</evidence>
<feature type="domain" description="BEACH" evidence="2">
    <location>
        <begin position="1"/>
        <end position="118"/>
    </location>
</feature>
<gene>
    <name evidence="3" type="ORF">TeGR_g7296</name>
</gene>
<dbReference type="EMBL" id="BRYB01001662">
    <property type="protein sequence ID" value="GMI30544.1"/>
    <property type="molecule type" value="Genomic_DNA"/>
</dbReference>
<dbReference type="SMART" id="SM01026">
    <property type="entry name" value="Beach"/>
    <property type="match status" value="1"/>
</dbReference>
<dbReference type="SUPFAM" id="SSF50978">
    <property type="entry name" value="WD40 repeat-like"/>
    <property type="match status" value="1"/>
</dbReference>
<feature type="region of interest" description="Disordered" evidence="1">
    <location>
        <begin position="232"/>
        <end position="260"/>
    </location>
</feature>
<dbReference type="InterPro" id="IPR036322">
    <property type="entry name" value="WD40_repeat_dom_sf"/>
</dbReference>
<comment type="caution">
    <text evidence="3">The sequence shown here is derived from an EMBL/GenBank/DDBJ whole genome shotgun (WGS) entry which is preliminary data.</text>
</comment>
<protein>
    <recommendedName>
        <fullName evidence="2">BEACH domain-containing protein</fullName>
    </recommendedName>
</protein>
<organism evidence="3 4">
    <name type="scientific">Tetraparma gracilis</name>
    <dbReference type="NCBI Taxonomy" id="2962635"/>
    <lineage>
        <taxon>Eukaryota</taxon>
        <taxon>Sar</taxon>
        <taxon>Stramenopiles</taxon>
        <taxon>Ochrophyta</taxon>
        <taxon>Bolidophyceae</taxon>
        <taxon>Parmales</taxon>
        <taxon>Triparmaceae</taxon>
        <taxon>Tetraparma</taxon>
    </lineage>
</organism>
<dbReference type="Pfam" id="PF02138">
    <property type="entry name" value="Beach"/>
    <property type="match status" value="1"/>
</dbReference>